<evidence type="ECO:0000256" key="10">
    <source>
        <dbReference type="PIRSR" id="PIRSR000239-1"/>
    </source>
</evidence>
<sequence length="199" mass="21952">MSLTTLVTQEAPDFTAQAVLPDNSFAEITLSKYRGKYVVLFFYPLDFTFVCPSEILAFNKRVAEFKEKNCEVIGISVDSRFTHLAWKNTPVDQGGIGNVQYPLVEDLTKDIARSYGILLPGGVALRGLFLIDTKGVVRHTVINDLPLGRSVGEALRMLDALQFVETHGGEVCPANWQEGAESMKPTKEGVSQYLAKHGK</sequence>
<comment type="similarity">
    <text evidence="2">Belongs to the peroxiredoxin family. AhpC/Prx1 subfamily.</text>
</comment>
<dbReference type="InterPro" id="IPR024706">
    <property type="entry name" value="Peroxiredoxin_AhpC-typ"/>
</dbReference>
<dbReference type="GO" id="GO:0005829">
    <property type="term" value="C:cytosol"/>
    <property type="evidence" value="ECO:0007669"/>
    <property type="project" value="TreeGrafter"/>
</dbReference>
<dbReference type="Proteomes" id="UP000587586">
    <property type="component" value="Unassembled WGS sequence"/>
</dbReference>
<evidence type="ECO:0000256" key="8">
    <source>
        <dbReference type="ARBA" id="ARBA00032824"/>
    </source>
</evidence>
<dbReference type="PANTHER" id="PTHR10681:SF128">
    <property type="entry name" value="THIOREDOXIN-DEPENDENT PEROXIDE REDUCTASE, MITOCHONDRIAL"/>
    <property type="match status" value="1"/>
</dbReference>
<dbReference type="EMBL" id="BLXZ01000002">
    <property type="protein sequence ID" value="GFO67683.1"/>
    <property type="molecule type" value="Genomic_DNA"/>
</dbReference>
<evidence type="ECO:0000256" key="5">
    <source>
        <dbReference type="ARBA" id="ARBA00023002"/>
    </source>
</evidence>
<comment type="caution">
    <text evidence="12">The sequence shown here is derived from an EMBL/GenBank/DDBJ whole genome shotgun (WGS) entry which is preliminary data.</text>
</comment>
<evidence type="ECO:0000259" key="11">
    <source>
        <dbReference type="PROSITE" id="PS51352"/>
    </source>
</evidence>
<evidence type="ECO:0000256" key="4">
    <source>
        <dbReference type="ARBA" id="ARBA00022559"/>
    </source>
</evidence>
<dbReference type="FunFam" id="3.40.30.10:FF:000002">
    <property type="entry name" value="Alkyl hydroperoxide reductase C"/>
    <property type="match status" value="1"/>
</dbReference>
<keyword evidence="13" id="KW-1185">Reference proteome</keyword>
<comment type="subcellular location">
    <subcellularLocation>
        <location evidence="1">Cytoplasm</location>
    </subcellularLocation>
</comment>
<proteinExistence type="inferred from homology"/>
<accession>A0A6V8N810</accession>
<keyword evidence="6" id="KW-1015">Disulfide bond</keyword>
<dbReference type="GO" id="GO:0006979">
    <property type="term" value="P:response to oxidative stress"/>
    <property type="evidence" value="ECO:0007669"/>
    <property type="project" value="TreeGrafter"/>
</dbReference>
<evidence type="ECO:0000256" key="3">
    <source>
        <dbReference type="ARBA" id="ARBA00022490"/>
    </source>
</evidence>
<dbReference type="Gene3D" id="3.40.30.10">
    <property type="entry name" value="Glutaredoxin"/>
    <property type="match status" value="1"/>
</dbReference>
<evidence type="ECO:0000313" key="13">
    <source>
        <dbReference type="Proteomes" id="UP000587586"/>
    </source>
</evidence>
<feature type="domain" description="Thioredoxin" evidence="11">
    <location>
        <begin position="5"/>
        <end position="163"/>
    </location>
</feature>
<dbReference type="InterPro" id="IPR013766">
    <property type="entry name" value="Thioredoxin_domain"/>
</dbReference>
<organism evidence="12 13">
    <name type="scientific">Geomonas limicola</name>
    <dbReference type="NCBI Taxonomy" id="2740186"/>
    <lineage>
        <taxon>Bacteria</taxon>
        <taxon>Pseudomonadati</taxon>
        <taxon>Thermodesulfobacteriota</taxon>
        <taxon>Desulfuromonadia</taxon>
        <taxon>Geobacterales</taxon>
        <taxon>Geobacteraceae</taxon>
        <taxon>Geomonas</taxon>
    </lineage>
</organism>
<dbReference type="RefSeq" id="WP_183360213.1">
    <property type="nucleotide sequence ID" value="NZ_BLXZ01000002.1"/>
</dbReference>
<dbReference type="PROSITE" id="PS51352">
    <property type="entry name" value="THIOREDOXIN_2"/>
    <property type="match status" value="1"/>
</dbReference>
<keyword evidence="4 12" id="KW-0575">Peroxidase</keyword>
<dbReference type="Pfam" id="PF00578">
    <property type="entry name" value="AhpC-TSA"/>
    <property type="match status" value="1"/>
</dbReference>
<name>A0A6V8N810_9BACT</name>
<dbReference type="PANTHER" id="PTHR10681">
    <property type="entry name" value="THIOREDOXIN PEROXIDASE"/>
    <property type="match status" value="1"/>
</dbReference>
<dbReference type="GO" id="GO:0042744">
    <property type="term" value="P:hydrogen peroxide catabolic process"/>
    <property type="evidence" value="ECO:0007669"/>
    <property type="project" value="TreeGrafter"/>
</dbReference>
<dbReference type="PIRSF" id="PIRSF000239">
    <property type="entry name" value="AHPC"/>
    <property type="match status" value="1"/>
</dbReference>
<protein>
    <recommendedName>
        <fullName evidence="8">Thioredoxin peroxidase</fullName>
    </recommendedName>
</protein>
<dbReference type="GO" id="GO:0045454">
    <property type="term" value="P:cell redox homeostasis"/>
    <property type="evidence" value="ECO:0007669"/>
    <property type="project" value="TreeGrafter"/>
</dbReference>
<evidence type="ECO:0000256" key="6">
    <source>
        <dbReference type="ARBA" id="ARBA00023157"/>
    </source>
</evidence>
<keyword evidence="3" id="KW-0963">Cytoplasm</keyword>
<dbReference type="InterPro" id="IPR036249">
    <property type="entry name" value="Thioredoxin-like_sf"/>
</dbReference>
<dbReference type="GO" id="GO:0033554">
    <property type="term" value="P:cellular response to stress"/>
    <property type="evidence" value="ECO:0007669"/>
    <property type="project" value="TreeGrafter"/>
</dbReference>
<dbReference type="AlphaFoldDB" id="A0A6V8N810"/>
<evidence type="ECO:0000256" key="1">
    <source>
        <dbReference type="ARBA" id="ARBA00004496"/>
    </source>
</evidence>
<evidence type="ECO:0000256" key="9">
    <source>
        <dbReference type="ARBA" id="ARBA00037420"/>
    </source>
</evidence>
<dbReference type="InterPro" id="IPR050217">
    <property type="entry name" value="Peroxiredoxin"/>
</dbReference>
<reference evidence="13" key="1">
    <citation type="submission" date="2020-06" db="EMBL/GenBank/DDBJ databases">
        <title>Draft genomic sequecing of Geomonas sp. Red745.</title>
        <authorList>
            <person name="Itoh H."/>
            <person name="Xu Z.X."/>
            <person name="Ushijima N."/>
            <person name="Masuda Y."/>
            <person name="Shiratori Y."/>
            <person name="Senoo K."/>
        </authorList>
    </citation>
    <scope>NUCLEOTIDE SEQUENCE [LARGE SCALE GENOMIC DNA]</scope>
    <source>
        <strain evidence="13">Red745</strain>
    </source>
</reference>
<evidence type="ECO:0000313" key="12">
    <source>
        <dbReference type="EMBL" id="GFO67683.1"/>
    </source>
</evidence>
<comment type="function">
    <text evidence="9">Thiol-specific peroxidase that catalyzes the reduction of hydrogen peroxide and organic hydroperoxides to water and alcohols, respectively. Plays a role in cell protection against oxidative stress by detoxifying peroxides.</text>
</comment>
<dbReference type="CDD" id="cd03015">
    <property type="entry name" value="PRX_Typ2cys"/>
    <property type="match status" value="1"/>
</dbReference>
<keyword evidence="7" id="KW-0676">Redox-active center</keyword>
<dbReference type="InterPro" id="IPR000866">
    <property type="entry name" value="AhpC/TSA"/>
</dbReference>
<keyword evidence="5" id="KW-0560">Oxidoreductase</keyword>
<evidence type="ECO:0000256" key="7">
    <source>
        <dbReference type="ARBA" id="ARBA00023284"/>
    </source>
</evidence>
<dbReference type="Pfam" id="PF10417">
    <property type="entry name" value="1-cysPrx_C"/>
    <property type="match status" value="1"/>
</dbReference>
<dbReference type="SUPFAM" id="SSF52833">
    <property type="entry name" value="Thioredoxin-like"/>
    <property type="match status" value="1"/>
</dbReference>
<dbReference type="InterPro" id="IPR019479">
    <property type="entry name" value="Peroxiredoxin_C"/>
</dbReference>
<dbReference type="GO" id="GO:0008379">
    <property type="term" value="F:thioredoxin peroxidase activity"/>
    <property type="evidence" value="ECO:0007669"/>
    <property type="project" value="TreeGrafter"/>
</dbReference>
<evidence type="ECO:0000256" key="2">
    <source>
        <dbReference type="ARBA" id="ARBA00009796"/>
    </source>
</evidence>
<feature type="active site" description="Cysteine sulfenic acid (-SOH) intermediate; for peroxidase activity" evidence="10">
    <location>
        <position position="51"/>
    </location>
</feature>
<gene>
    <name evidence="12" type="primary">prx-2</name>
    <name evidence="12" type="ORF">GMLC_12620</name>
</gene>